<reference evidence="1 2" key="1">
    <citation type="submission" date="2014-04" db="EMBL/GenBank/DDBJ databases">
        <authorList>
            <consortium name="DOE Joint Genome Institute"/>
            <person name="Kuo A."/>
            <person name="Girlanda M."/>
            <person name="Perotto S."/>
            <person name="Kohler A."/>
            <person name="Nagy L.G."/>
            <person name="Floudas D."/>
            <person name="Copeland A."/>
            <person name="Barry K.W."/>
            <person name="Cichocki N."/>
            <person name="Veneault-Fourrey C."/>
            <person name="LaButti K."/>
            <person name="Lindquist E.A."/>
            <person name="Lipzen A."/>
            <person name="Lundell T."/>
            <person name="Morin E."/>
            <person name="Murat C."/>
            <person name="Sun H."/>
            <person name="Tunlid A."/>
            <person name="Henrissat B."/>
            <person name="Grigoriev I.V."/>
            <person name="Hibbett D.S."/>
            <person name="Martin F."/>
            <person name="Nordberg H.P."/>
            <person name="Cantor M.N."/>
            <person name="Hua S.X."/>
        </authorList>
    </citation>
    <scope>NUCLEOTIDE SEQUENCE [LARGE SCALE GENOMIC DNA]</scope>
    <source>
        <strain evidence="1 2">MUT 4182</strain>
    </source>
</reference>
<reference evidence="2" key="2">
    <citation type="submission" date="2015-01" db="EMBL/GenBank/DDBJ databases">
        <title>Evolutionary Origins and Diversification of the Mycorrhizal Mutualists.</title>
        <authorList>
            <consortium name="DOE Joint Genome Institute"/>
            <consortium name="Mycorrhizal Genomics Consortium"/>
            <person name="Kohler A."/>
            <person name="Kuo A."/>
            <person name="Nagy L.G."/>
            <person name="Floudas D."/>
            <person name="Copeland A."/>
            <person name="Barry K.W."/>
            <person name="Cichocki N."/>
            <person name="Veneault-Fourrey C."/>
            <person name="LaButti K."/>
            <person name="Lindquist E.A."/>
            <person name="Lipzen A."/>
            <person name="Lundell T."/>
            <person name="Morin E."/>
            <person name="Murat C."/>
            <person name="Riley R."/>
            <person name="Ohm R."/>
            <person name="Sun H."/>
            <person name="Tunlid A."/>
            <person name="Henrissat B."/>
            <person name="Grigoriev I.V."/>
            <person name="Hibbett D.S."/>
            <person name="Martin F."/>
        </authorList>
    </citation>
    <scope>NUCLEOTIDE SEQUENCE [LARGE SCALE GENOMIC DNA]</scope>
    <source>
        <strain evidence="2">MUT 4182</strain>
    </source>
</reference>
<organism evidence="1 2">
    <name type="scientific">Tulasnella calospora MUT 4182</name>
    <dbReference type="NCBI Taxonomy" id="1051891"/>
    <lineage>
        <taxon>Eukaryota</taxon>
        <taxon>Fungi</taxon>
        <taxon>Dikarya</taxon>
        <taxon>Basidiomycota</taxon>
        <taxon>Agaricomycotina</taxon>
        <taxon>Agaricomycetes</taxon>
        <taxon>Cantharellales</taxon>
        <taxon>Tulasnellaceae</taxon>
        <taxon>Tulasnella</taxon>
    </lineage>
</organism>
<dbReference type="HOGENOM" id="CLU_085786_3_1_1"/>
<sequence>MAWPQKVLRQFQLVPPNSDEGAYCGPWNKLLYTLFPADSDFTVVPNFQELGSTQGADFLISIDVYIGNKPVLLVELKKPNNLRYISRREDADMQLRRRLRDLVRDCPIPTMYGISAFGSRVCFYRLSTVPGSPINPPLIPRDLEYVNDVAPEDRWNDNVLDVGGEDKLRQVVREIFDACSNL</sequence>
<dbReference type="Proteomes" id="UP000054248">
    <property type="component" value="Unassembled WGS sequence"/>
</dbReference>
<gene>
    <name evidence="1" type="ORF">M407DRAFT_26367</name>
</gene>
<dbReference type="OrthoDB" id="5362978at2759"/>
<accession>A0A0C3KS25</accession>
<dbReference type="EMBL" id="KN823065">
    <property type="protein sequence ID" value="KIO24253.1"/>
    <property type="molecule type" value="Genomic_DNA"/>
</dbReference>
<name>A0A0C3KS25_9AGAM</name>
<protein>
    <recommendedName>
        <fullName evidence="3">Fungal-type protein kinase domain-containing protein</fullName>
    </recommendedName>
</protein>
<evidence type="ECO:0008006" key="3">
    <source>
        <dbReference type="Google" id="ProtNLM"/>
    </source>
</evidence>
<dbReference type="AlphaFoldDB" id="A0A0C3KS25"/>
<keyword evidence="2" id="KW-1185">Reference proteome</keyword>
<dbReference type="STRING" id="1051891.A0A0C3KS25"/>
<evidence type="ECO:0000313" key="1">
    <source>
        <dbReference type="EMBL" id="KIO24253.1"/>
    </source>
</evidence>
<evidence type="ECO:0000313" key="2">
    <source>
        <dbReference type="Proteomes" id="UP000054248"/>
    </source>
</evidence>
<proteinExistence type="predicted"/>